<evidence type="ECO:0000256" key="1">
    <source>
        <dbReference type="ARBA" id="ARBA00004651"/>
    </source>
</evidence>
<dbReference type="AlphaFoldDB" id="A0A330LSM0"/>
<dbReference type="InterPro" id="IPR011701">
    <property type="entry name" value="MFS"/>
</dbReference>
<organism evidence="10 11">
    <name type="scientific">Moritella yayanosii</name>
    <dbReference type="NCBI Taxonomy" id="69539"/>
    <lineage>
        <taxon>Bacteria</taxon>
        <taxon>Pseudomonadati</taxon>
        <taxon>Pseudomonadota</taxon>
        <taxon>Gammaproteobacteria</taxon>
        <taxon>Alteromonadales</taxon>
        <taxon>Moritellaceae</taxon>
        <taxon>Moritella</taxon>
    </lineage>
</organism>
<comment type="similarity">
    <text evidence="2 8">Belongs to the major facilitator superfamily. Bcr/CmlA family.</text>
</comment>
<feature type="transmembrane region" description="Helical" evidence="8">
    <location>
        <begin position="300"/>
        <end position="320"/>
    </location>
</feature>
<dbReference type="EMBL" id="LS483250">
    <property type="protein sequence ID" value="SQD77105.1"/>
    <property type="molecule type" value="Genomic_DNA"/>
</dbReference>
<dbReference type="PANTHER" id="PTHR23502:SF132">
    <property type="entry name" value="POLYAMINE TRANSPORTER 2-RELATED"/>
    <property type="match status" value="1"/>
</dbReference>
<feature type="transmembrane region" description="Helical" evidence="8">
    <location>
        <begin position="94"/>
        <end position="114"/>
    </location>
</feature>
<dbReference type="InterPro" id="IPR036259">
    <property type="entry name" value="MFS_trans_sf"/>
</dbReference>
<dbReference type="GO" id="GO:0042910">
    <property type="term" value="F:xenobiotic transmembrane transporter activity"/>
    <property type="evidence" value="ECO:0007669"/>
    <property type="project" value="InterPro"/>
</dbReference>
<sequence>MTPNNTSSIIMNEANIDNTATAGKMNKTLILTLAAVFALTPFTIDSYLPAMPTMAKAMGVDISLMSVTVSLYIFGLAIGQLIGGPLSDKKGRGYAMIAGLVVFAIASILLTIATDIEVLWLWRVVQAIGGGMAVVGVPATIRDTTSGKEAAKLFSLIALIMMIAPSIAPTLGTIIMLVADWRWIFYTLAIMAALVAILVMRYMPKPVKKTIAEDKFDKIKPKLGLLSVFSEKKALGFMVAQAFAYSVMMIFLTNASMMYMEVFGQTAQQFSILFFANICGLVVVNRTNTFLLAKFEPETLLQGFLSLQVLGGIILVTASVMVPDALYVTVAGFVIAISANGAVIANASACFMKRFGRNSGSASAVLGATQYTVGGTVSALSAFISMGAVQPVVIIMLISSVIALMGATIAARHSRQ</sequence>
<evidence type="ECO:0000256" key="7">
    <source>
        <dbReference type="ARBA" id="ARBA00023136"/>
    </source>
</evidence>
<keyword evidence="8" id="KW-0997">Cell inner membrane</keyword>
<feature type="transmembrane region" description="Helical" evidence="8">
    <location>
        <begin position="326"/>
        <end position="352"/>
    </location>
</feature>
<evidence type="ECO:0000256" key="3">
    <source>
        <dbReference type="ARBA" id="ARBA00022448"/>
    </source>
</evidence>
<feature type="transmembrane region" description="Helical" evidence="8">
    <location>
        <begin position="272"/>
        <end position="293"/>
    </location>
</feature>
<reference evidence="11" key="1">
    <citation type="submission" date="2018-05" db="EMBL/GenBank/DDBJ databases">
        <authorList>
            <person name="Cea G.-C."/>
            <person name="William W."/>
        </authorList>
    </citation>
    <scope>NUCLEOTIDE SEQUENCE [LARGE SCALE GENOMIC DNA]</scope>
    <source>
        <strain evidence="11">DB21MT 5</strain>
    </source>
</reference>
<evidence type="ECO:0000256" key="2">
    <source>
        <dbReference type="ARBA" id="ARBA00006236"/>
    </source>
</evidence>
<name>A0A330LSM0_9GAMM</name>
<evidence type="ECO:0000259" key="9">
    <source>
        <dbReference type="PROSITE" id="PS50850"/>
    </source>
</evidence>
<feature type="transmembrane region" description="Helical" evidence="8">
    <location>
        <begin position="120"/>
        <end position="141"/>
    </location>
</feature>
<feature type="transmembrane region" description="Helical" evidence="8">
    <location>
        <begin position="392"/>
        <end position="411"/>
    </location>
</feature>
<dbReference type="SUPFAM" id="SSF103473">
    <property type="entry name" value="MFS general substrate transporter"/>
    <property type="match status" value="1"/>
</dbReference>
<dbReference type="OrthoDB" id="9814303at2"/>
<dbReference type="Pfam" id="PF07690">
    <property type="entry name" value="MFS_1"/>
    <property type="match status" value="1"/>
</dbReference>
<keyword evidence="5 8" id="KW-0812">Transmembrane</keyword>
<accession>A0A330LSM0</accession>
<keyword evidence="11" id="KW-1185">Reference proteome</keyword>
<keyword evidence="6 8" id="KW-1133">Transmembrane helix</keyword>
<dbReference type="Gene3D" id="1.20.1720.10">
    <property type="entry name" value="Multidrug resistance protein D"/>
    <property type="match status" value="1"/>
</dbReference>
<evidence type="ECO:0000313" key="10">
    <source>
        <dbReference type="EMBL" id="SQD77105.1"/>
    </source>
</evidence>
<feature type="domain" description="Major facilitator superfamily (MFS) profile" evidence="9">
    <location>
        <begin position="29"/>
        <end position="415"/>
    </location>
</feature>
<dbReference type="NCBIfam" id="TIGR00710">
    <property type="entry name" value="efflux_Bcr_CflA"/>
    <property type="match status" value="1"/>
</dbReference>
<dbReference type="GO" id="GO:1990961">
    <property type="term" value="P:xenobiotic detoxification by transmembrane export across the plasma membrane"/>
    <property type="evidence" value="ECO:0007669"/>
    <property type="project" value="InterPro"/>
</dbReference>
<evidence type="ECO:0000256" key="6">
    <source>
        <dbReference type="ARBA" id="ARBA00022989"/>
    </source>
</evidence>
<comment type="subcellular location">
    <subcellularLocation>
        <location evidence="8">Cell inner membrane</location>
        <topology evidence="8">Multi-pass membrane protein</topology>
    </subcellularLocation>
    <subcellularLocation>
        <location evidence="1">Cell membrane</location>
        <topology evidence="1">Multi-pass membrane protein</topology>
    </subcellularLocation>
</comment>
<dbReference type="CDD" id="cd17320">
    <property type="entry name" value="MFS_MdfA_MDR_like"/>
    <property type="match status" value="1"/>
</dbReference>
<feature type="transmembrane region" description="Helical" evidence="8">
    <location>
        <begin position="62"/>
        <end position="82"/>
    </location>
</feature>
<dbReference type="KEGG" id="mya:MORIYA_0627"/>
<evidence type="ECO:0000256" key="8">
    <source>
        <dbReference type="RuleBase" id="RU365088"/>
    </source>
</evidence>
<evidence type="ECO:0000256" key="5">
    <source>
        <dbReference type="ARBA" id="ARBA00022692"/>
    </source>
</evidence>
<dbReference type="PROSITE" id="PS50850">
    <property type="entry name" value="MFS"/>
    <property type="match status" value="1"/>
</dbReference>
<feature type="transmembrane region" description="Helical" evidence="8">
    <location>
        <begin position="234"/>
        <end position="252"/>
    </location>
</feature>
<keyword evidence="4" id="KW-1003">Cell membrane</keyword>
<dbReference type="PANTHER" id="PTHR23502">
    <property type="entry name" value="MAJOR FACILITATOR SUPERFAMILY"/>
    <property type="match status" value="1"/>
</dbReference>
<keyword evidence="3 8" id="KW-0813">Transport</keyword>
<dbReference type="InterPro" id="IPR004812">
    <property type="entry name" value="Efflux_drug-R_Bcr/CmlA"/>
</dbReference>
<keyword evidence="7 8" id="KW-0472">Membrane</keyword>
<dbReference type="InterPro" id="IPR020846">
    <property type="entry name" value="MFS_dom"/>
</dbReference>
<feature type="transmembrane region" description="Helical" evidence="8">
    <location>
        <begin position="29"/>
        <end position="50"/>
    </location>
</feature>
<dbReference type="Proteomes" id="UP000250163">
    <property type="component" value="Chromosome MORIYA"/>
</dbReference>
<feature type="transmembrane region" description="Helical" evidence="8">
    <location>
        <begin position="153"/>
        <end position="177"/>
    </location>
</feature>
<dbReference type="GO" id="GO:0005886">
    <property type="term" value="C:plasma membrane"/>
    <property type="evidence" value="ECO:0007669"/>
    <property type="project" value="UniProtKB-SubCell"/>
</dbReference>
<dbReference type="RefSeq" id="WP_112712581.1">
    <property type="nucleotide sequence ID" value="NZ_LS483250.1"/>
</dbReference>
<protein>
    <recommendedName>
        <fullName evidence="8">Bcr/CflA family efflux transporter</fullName>
    </recommendedName>
</protein>
<proteinExistence type="inferred from homology"/>
<evidence type="ECO:0000313" key="11">
    <source>
        <dbReference type="Proteomes" id="UP000250163"/>
    </source>
</evidence>
<gene>
    <name evidence="10" type="ORF">MORIYA_0627</name>
</gene>
<evidence type="ECO:0000256" key="4">
    <source>
        <dbReference type="ARBA" id="ARBA00022475"/>
    </source>
</evidence>
<feature type="transmembrane region" description="Helical" evidence="8">
    <location>
        <begin position="364"/>
        <end position="386"/>
    </location>
</feature>
<feature type="transmembrane region" description="Helical" evidence="8">
    <location>
        <begin position="183"/>
        <end position="203"/>
    </location>
</feature>